<evidence type="ECO:0000313" key="2">
    <source>
        <dbReference type="Proteomes" id="UP000199469"/>
    </source>
</evidence>
<evidence type="ECO:0000313" key="1">
    <source>
        <dbReference type="EMBL" id="SEW27613.1"/>
    </source>
</evidence>
<dbReference type="AlphaFoldDB" id="A0A1I0QK69"/>
<name>A0A1I0QK69_9FLAO</name>
<dbReference type="OrthoDB" id="1269769at2"/>
<accession>A0A1I0QK69</accession>
<organism evidence="1 2">
    <name type="scientific">Chryseobacterium wanjuense</name>
    <dbReference type="NCBI Taxonomy" id="356305"/>
    <lineage>
        <taxon>Bacteria</taxon>
        <taxon>Pseudomonadati</taxon>
        <taxon>Bacteroidota</taxon>
        <taxon>Flavobacteriia</taxon>
        <taxon>Flavobacteriales</taxon>
        <taxon>Weeksellaceae</taxon>
        <taxon>Chryseobacterium group</taxon>
        <taxon>Chryseobacterium</taxon>
    </lineage>
</organism>
<reference evidence="2" key="1">
    <citation type="submission" date="2016-10" db="EMBL/GenBank/DDBJ databases">
        <authorList>
            <person name="Varghese N."/>
            <person name="Submissions S."/>
        </authorList>
    </citation>
    <scope>NUCLEOTIDE SEQUENCE [LARGE SCALE GENOMIC DNA]</scope>
    <source>
        <strain evidence="2">DSM 17724</strain>
    </source>
</reference>
<gene>
    <name evidence="1" type="ORF">SAMN05421841_1970</name>
</gene>
<sequence>MKIHHQNSLILHIISALKTSLTGRGIRELYNIKINRGYYDSTIEFSKKDGKSINPLDFFMLGYFVGRDYDV</sequence>
<dbReference type="EMBL" id="FOIU01000001">
    <property type="protein sequence ID" value="SEW27613.1"/>
    <property type="molecule type" value="Genomic_DNA"/>
</dbReference>
<proteinExistence type="predicted"/>
<protein>
    <submittedName>
        <fullName evidence="1">Uncharacterized protein</fullName>
    </submittedName>
</protein>
<dbReference type="RefSeq" id="WP_089791935.1">
    <property type="nucleotide sequence ID" value="NZ_FOIU01000001.1"/>
</dbReference>
<keyword evidence="2" id="KW-1185">Reference proteome</keyword>
<dbReference type="Proteomes" id="UP000199469">
    <property type="component" value="Unassembled WGS sequence"/>
</dbReference>